<dbReference type="EMBL" id="NDHI03003408">
    <property type="protein sequence ID" value="PNJ61877.1"/>
    <property type="molecule type" value="Genomic_DNA"/>
</dbReference>
<evidence type="ECO:0000256" key="1">
    <source>
        <dbReference type="SAM" id="MobiDB-lite"/>
    </source>
</evidence>
<sequence>MPTKPFLSSALLSWKVLDFSDPGCQGTGQRRSCGHWAEGQGGPPGLAGGPVSQGSSN</sequence>
<evidence type="ECO:0000313" key="2">
    <source>
        <dbReference type="EMBL" id="PNJ61867.1"/>
    </source>
</evidence>
<gene>
    <name evidence="3" type="ORF">CR201_G0015381</name>
</gene>
<evidence type="ECO:0000313" key="3">
    <source>
        <dbReference type="EMBL" id="PNJ61877.1"/>
    </source>
</evidence>
<comment type="caution">
    <text evidence="3">The sequence shown here is derived from an EMBL/GenBank/DDBJ whole genome shotgun (WGS) entry which is preliminary data.</text>
</comment>
<feature type="region of interest" description="Disordered" evidence="1">
    <location>
        <begin position="27"/>
        <end position="57"/>
    </location>
</feature>
<feature type="compositionally biased region" description="Gly residues" evidence="1">
    <location>
        <begin position="39"/>
        <end position="48"/>
    </location>
</feature>
<reference evidence="3" key="1">
    <citation type="submission" date="2017-12" db="EMBL/GenBank/DDBJ databases">
        <title>High-resolution comparative analysis of great ape genomes.</title>
        <authorList>
            <person name="Pollen A."/>
            <person name="Hastie A."/>
            <person name="Hormozdiari F."/>
            <person name="Dougherty M."/>
            <person name="Liu R."/>
            <person name="Chaisson M."/>
            <person name="Hoppe E."/>
            <person name="Hill C."/>
            <person name="Pang A."/>
            <person name="Hillier L."/>
            <person name="Baker C."/>
            <person name="Armstrong J."/>
            <person name="Shendure J."/>
            <person name="Paten B."/>
            <person name="Wilson R."/>
            <person name="Chao H."/>
            <person name="Schneider V."/>
            <person name="Ventura M."/>
            <person name="Kronenberg Z."/>
            <person name="Murali S."/>
            <person name="Gordon D."/>
            <person name="Cantsilieris S."/>
            <person name="Munson K."/>
            <person name="Nelson B."/>
            <person name="Raja A."/>
            <person name="Underwood J."/>
            <person name="Diekhans M."/>
            <person name="Fiddes I."/>
            <person name="Haussler D."/>
            <person name="Eichler E."/>
        </authorList>
    </citation>
    <scope>NUCLEOTIDE SEQUENCE [LARGE SCALE GENOMIC DNA]</scope>
    <source>
        <strain evidence="3">Susie</strain>
    </source>
</reference>
<dbReference type="AlphaFoldDB" id="A0A2J8VWG8"/>
<accession>A0A2J8VWG8</accession>
<name>A0A2J8VWG8_PONAB</name>
<dbReference type="EMBL" id="NDHI03003408">
    <property type="protein sequence ID" value="PNJ61867.1"/>
    <property type="molecule type" value="Genomic_DNA"/>
</dbReference>
<protein>
    <submittedName>
        <fullName evidence="3">BCAR1 isoform 22</fullName>
    </submittedName>
    <submittedName>
        <fullName evidence="2">BCAR1 isoform 8</fullName>
    </submittedName>
</protein>
<organism evidence="3">
    <name type="scientific">Pongo abelii</name>
    <name type="common">Sumatran orangutan</name>
    <name type="synonym">Pongo pygmaeus abelii</name>
    <dbReference type="NCBI Taxonomy" id="9601"/>
    <lineage>
        <taxon>Eukaryota</taxon>
        <taxon>Metazoa</taxon>
        <taxon>Chordata</taxon>
        <taxon>Craniata</taxon>
        <taxon>Vertebrata</taxon>
        <taxon>Euteleostomi</taxon>
        <taxon>Mammalia</taxon>
        <taxon>Eutheria</taxon>
        <taxon>Euarchontoglires</taxon>
        <taxon>Primates</taxon>
        <taxon>Haplorrhini</taxon>
        <taxon>Catarrhini</taxon>
        <taxon>Hominidae</taxon>
        <taxon>Pongo</taxon>
    </lineage>
</organism>
<proteinExistence type="predicted"/>